<dbReference type="InterPro" id="IPR006594">
    <property type="entry name" value="LisH"/>
</dbReference>
<feature type="compositionally biased region" description="Polar residues" evidence="1">
    <location>
        <begin position="1368"/>
        <end position="1386"/>
    </location>
</feature>
<feature type="compositionally biased region" description="Basic and acidic residues" evidence="1">
    <location>
        <begin position="259"/>
        <end position="268"/>
    </location>
</feature>
<feature type="region of interest" description="Disordered" evidence="1">
    <location>
        <begin position="854"/>
        <end position="889"/>
    </location>
</feature>
<feature type="compositionally biased region" description="Polar residues" evidence="1">
    <location>
        <begin position="995"/>
        <end position="1011"/>
    </location>
</feature>
<feature type="region of interest" description="Disordered" evidence="1">
    <location>
        <begin position="712"/>
        <end position="732"/>
    </location>
</feature>
<dbReference type="GeneID" id="20243122"/>
<feature type="compositionally biased region" description="Basic residues" evidence="1">
    <location>
        <begin position="1170"/>
        <end position="1182"/>
    </location>
</feature>
<gene>
    <name evidence="2" type="ORF">LOTGIDRAFT_175286</name>
</gene>
<evidence type="ECO:0000313" key="3">
    <source>
        <dbReference type="Proteomes" id="UP000030746"/>
    </source>
</evidence>
<feature type="compositionally biased region" description="Basic and acidic residues" evidence="1">
    <location>
        <begin position="212"/>
        <end position="228"/>
    </location>
</feature>
<keyword evidence="3" id="KW-1185">Reference proteome</keyword>
<dbReference type="PROSITE" id="PS50896">
    <property type="entry name" value="LISH"/>
    <property type="match status" value="1"/>
</dbReference>
<feature type="compositionally biased region" description="Basic residues" evidence="1">
    <location>
        <begin position="446"/>
        <end position="455"/>
    </location>
</feature>
<feature type="region of interest" description="Disordered" evidence="1">
    <location>
        <begin position="1159"/>
        <end position="1240"/>
    </location>
</feature>
<feature type="compositionally biased region" description="Basic residues" evidence="1">
    <location>
        <begin position="243"/>
        <end position="254"/>
    </location>
</feature>
<feature type="compositionally biased region" description="Polar residues" evidence="1">
    <location>
        <begin position="176"/>
        <end position="192"/>
    </location>
</feature>
<dbReference type="EMBL" id="KB201721">
    <property type="protein sequence ID" value="ESO94917.1"/>
    <property type="molecule type" value="Genomic_DNA"/>
</dbReference>
<feature type="compositionally biased region" description="Low complexity" evidence="1">
    <location>
        <begin position="721"/>
        <end position="732"/>
    </location>
</feature>
<dbReference type="RefSeq" id="XP_009054398.1">
    <property type="nucleotide sequence ID" value="XM_009056150.1"/>
</dbReference>
<dbReference type="STRING" id="225164.V4ADJ4"/>
<feature type="compositionally biased region" description="Polar residues" evidence="1">
    <location>
        <begin position="1424"/>
        <end position="1451"/>
    </location>
</feature>
<feature type="compositionally biased region" description="Basic and acidic residues" evidence="1">
    <location>
        <begin position="1085"/>
        <end position="1097"/>
    </location>
</feature>
<proteinExistence type="predicted"/>
<sequence>MDSQQHLFLPSEIARLVLGYLHDVKCKITYKTFLKESKDLAEYSALLKRGITYPTTIMGYTLVNLVNEYAAYKLQDSKETSSSSELWKQFDVVVKQLKKSTQSKLKQKETQTVRHRKLNKKTKNRKLCASVLDIKETSDEGWVSDNSPLDVVTEETVHSDDSDDDEIGKAKRPFSKASTLKNSSDLTISDLSSPPYGKVRCKRSKNSANKTKSRESSRNQSMEIDHNENQSAAEKTPEQVCKRTLRSSTTKKKQNSSACDRETKEKQDNSCADSSVNSNTLVIIEDEPKEPSERLDSSQIQNCDNTTEFETHNITEKAELDTILEASNTCSNDVNGNNNSFCDISMRCNGNHEVENGDNNGNQTMVSNETFIVHSSDIHHETSQSNTGNGNYNFLHENDYFSVVQSFPVPVTPQKSAFRPINVDENSNLKTPVKALSNVHFDNHYKSPRRKRPPRRRADNNITVMGGLSPDNSTCTQFNTNPPGPDMDENTMTDYANMLDRLLEDTKLHEKLAENINKKLVPIKDNVLKKNGDSVQKNAVVHSELGITTENMPSTSTVNMNTTEQHNTIQPYMNEQHDIPTGTENLSNENLTSILGGVIKGIADVTENDPSFESIFSLFLNVKESSVHDEVDQMIIQSHQDDIQSNQTDELHTPTDIKENFLVNPENPNQLEQHPLSSQYLNQNSSNSQNQYYCNNTTSTINNSNDVHIQPAGGSYQNQLSSESSKNSVINSAPNNCSSAQTIMCNTGNPSQPVNRLSYPASVHVNSNSNSQSAYNQECSMYNNASINSPAISVISINSPDANSVSTPERTAKIRRPKRITPTPLNGTEILPLHGKIASPQKPLIIIPENKQLNSGTQRGKHFPPPTSNSNSRNSHFSEGHSDNSQHSTIELTTPLQSTLIGTGYPNLTQTQLNETSVSDITLSPGGHHLLAHNKRSMAKAIEENSAFVLSPITPINENTKLASSTPYPNSIPGCSLSENSAKSPKKEFKKPNLLSKTVTKASPKTETASSKADDDSVLCYSLSPLKTDANVIHGTVNDVPFTAVPMGQMSRRFCHVRNLDFGREQPSSSNIQNPKKKRSLNKCAKSDLKSKKDLPKKISTCTPEKVEKLKVRPLLPRQTTIKPLNKQNQPAEPIATIVNPEASVSTKSQIIQNMSPKVILNKLENKPKSKERRKSAGKVKTPKATTESKAKTEKSKSKRKSDPTTKKASPVKNKTKSSGRKKNETPKKMPPPSATKMVEEKNLRVTALVDAIDILDADTKEFNQRLEDVNVVDYGIPLDLTAGSTDSQINIVSVNEVSNQFVTADQNETKAAAEVLASLSMLNSFASISSDPFKPSSLSSEQFGKDHSVFSESSQIPVQNNTAVQKNVPWTNQHGGETLPTNIQLEPTDLSIPKEIKSAAPPASVMAPTSLSSGKRKAEDFNTDSSSEYQDFNSENDDSNPPQGTESPNICSEPKKKKMKKKKSIDLRSVNIDELLSKVKYSK</sequence>
<organism evidence="2 3">
    <name type="scientific">Lottia gigantea</name>
    <name type="common">Giant owl limpet</name>
    <dbReference type="NCBI Taxonomy" id="225164"/>
    <lineage>
        <taxon>Eukaryota</taxon>
        <taxon>Metazoa</taxon>
        <taxon>Spiralia</taxon>
        <taxon>Lophotrochozoa</taxon>
        <taxon>Mollusca</taxon>
        <taxon>Gastropoda</taxon>
        <taxon>Patellogastropoda</taxon>
        <taxon>Lottioidea</taxon>
        <taxon>Lottiidae</taxon>
        <taxon>Lottia</taxon>
    </lineage>
</organism>
<dbReference type="Proteomes" id="UP000030746">
    <property type="component" value="Unassembled WGS sequence"/>
</dbReference>
<feature type="region of interest" description="Disordered" evidence="1">
    <location>
        <begin position="975"/>
        <end position="1011"/>
    </location>
</feature>
<dbReference type="HOGENOM" id="CLU_249506_0_0_1"/>
<protein>
    <submittedName>
        <fullName evidence="2">Uncharacterized protein</fullName>
    </submittedName>
</protein>
<feature type="compositionally biased region" description="Basic and acidic residues" evidence="1">
    <location>
        <begin position="1187"/>
        <end position="1206"/>
    </location>
</feature>
<feature type="compositionally biased region" description="Polar residues" evidence="1">
    <location>
        <begin position="297"/>
        <end position="308"/>
    </location>
</feature>
<feature type="region of interest" description="Disordered" evidence="1">
    <location>
        <begin position="1368"/>
        <end position="1387"/>
    </location>
</feature>
<dbReference type="OMA" id="PMRSNFV"/>
<name>V4ADJ4_LOTGI</name>
<accession>V4ADJ4</accession>
<dbReference type="OrthoDB" id="6287635at2759"/>
<reference evidence="2 3" key="1">
    <citation type="journal article" date="2013" name="Nature">
        <title>Insights into bilaterian evolution from three spiralian genomes.</title>
        <authorList>
            <person name="Simakov O."/>
            <person name="Marletaz F."/>
            <person name="Cho S.J."/>
            <person name="Edsinger-Gonzales E."/>
            <person name="Havlak P."/>
            <person name="Hellsten U."/>
            <person name="Kuo D.H."/>
            <person name="Larsson T."/>
            <person name="Lv J."/>
            <person name="Arendt D."/>
            <person name="Savage R."/>
            <person name="Osoegawa K."/>
            <person name="de Jong P."/>
            <person name="Grimwood J."/>
            <person name="Chapman J.A."/>
            <person name="Shapiro H."/>
            <person name="Aerts A."/>
            <person name="Otillar R.P."/>
            <person name="Terry A.Y."/>
            <person name="Boore J.L."/>
            <person name="Grigoriev I.V."/>
            <person name="Lindberg D.R."/>
            <person name="Seaver E.C."/>
            <person name="Weisblat D.A."/>
            <person name="Putnam N.H."/>
            <person name="Rokhsar D.S."/>
        </authorList>
    </citation>
    <scope>NUCLEOTIDE SEQUENCE [LARGE SCALE GENOMIC DNA]</scope>
</reference>
<evidence type="ECO:0000256" key="1">
    <source>
        <dbReference type="SAM" id="MobiDB-lite"/>
    </source>
</evidence>
<evidence type="ECO:0000313" key="2">
    <source>
        <dbReference type="EMBL" id="ESO94917.1"/>
    </source>
</evidence>
<feature type="region of interest" description="Disordered" evidence="1">
    <location>
        <begin position="443"/>
        <end position="475"/>
    </location>
</feature>
<dbReference type="CTD" id="20243122"/>
<feature type="region of interest" description="Disordered" evidence="1">
    <location>
        <begin position="1399"/>
        <end position="1465"/>
    </location>
</feature>
<feature type="compositionally biased region" description="Polar residues" evidence="1">
    <location>
        <begin position="269"/>
        <end position="281"/>
    </location>
</feature>
<feature type="region of interest" description="Disordered" evidence="1">
    <location>
        <begin position="1063"/>
        <end position="1098"/>
    </location>
</feature>
<feature type="region of interest" description="Disordered" evidence="1">
    <location>
        <begin position="140"/>
        <end position="308"/>
    </location>
</feature>
<dbReference type="KEGG" id="lgi:LOTGIDRAFT_175286"/>